<dbReference type="InterPro" id="IPR001130">
    <property type="entry name" value="TatD-like"/>
</dbReference>
<dbReference type="GO" id="GO:0004536">
    <property type="term" value="F:DNA nuclease activity"/>
    <property type="evidence" value="ECO:0007669"/>
    <property type="project" value="InterPro"/>
</dbReference>
<dbReference type="FunFam" id="3.20.20.140:FF:000005">
    <property type="entry name" value="TatD family hydrolase"/>
    <property type="match status" value="1"/>
</dbReference>
<organism evidence="5 6">
    <name type="scientific">Rheinheimera mesophila</name>
    <dbReference type="NCBI Taxonomy" id="1547515"/>
    <lineage>
        <taxon>Bacteria</taxon>
        <taxon>Pseudomonadati</taxon>
        <taxon>Pseudomonadota</taxon>
        <taxon>Gammaproteobacteria</taxon>
        <taxon>Chromatiales</taxon>
        <taxon>Chromatiaceae</taxon>
        <taxon>Rheinheimera</taxon>
    </lineage>
</organism>
<protein>
    <submittedName>
        <fullName evidence="5">YchF/TatD family DNA exonuclease</fullName>
    </submittedName>
</protein>
<dbReference type="CDD" id="cd01310">
    <property type="entry name" value="TatD_DNAse"/>
    <property type="match status" value="1"/>
</dbReference>
<dbReference type="NCBIfam" id="TIGR00010">
    <property type="entry name" value="YchF/TatD family DNA exonuclease"/>
    <property type="match status" value="1"/>
</dbReference>
<feature type="binding site" evidence="4">
    <location>
        <position position="153"/>
    </location>
    <ligand>
        <name>a divalent metal cation</name>
        <dbReference type="ChEBI" id="CHEBI:60240"/>
        <label>2</label>
    </ligand>
</feature>
<dbReference type="RefSeq" id="WP_046518979.1">
    <property type="nucleotide sequence ID" value="NZ_LAVS01000006.1"/>
</dbReference>
<dbReference type="InterPro" id="IPR032466">
    <property type="entry name" value="Metal_Hydrolase"/>
</dbReference>
<dbReference type="PIRSF" id="PIRSF005902">
    <property type="entry name" value="DNase_TatD"/>
    <property type="match status" value="1"/>
</dbReference>
<comment type="caution">
    <text evidence="5">The sequence shown here is derived from an EMBL/GenBank/DDBJ whole genome shotgun (WGS) entry which is preliminary data.</text>
</comment>
<dbReference type="EMBL" id="RRCF01000006">
    <property type="protein sequence ID" value="RRJ18797.1"/>
    <property type="molecule type" value="Genomic_DNA"/>
</dbReference>
<dbReference type="AlphaFoldDB" id="A0A3P3QC65"/>
<dbReference type="GO" id="GO:0046872">
    <property type="term" value="F:metal ion binding"/>
    <property type="evidence" value="ECO:0007669"/>
    <property type="project" value="UniProtKB-KW"/>
</dbReference>
<accession>A0A3P3QC65</accession>
<keyword evidence="5" id="KW-0269">Exonuclease</keyword>
<evidence type="ECO:0000256" key="1">
    <source>
        <dbReference type="ARBA" id="ARBA00009275"/>
    </source>
</evidence>
<feature type="binding site" evidence="4">
    <location>
        <position position="130"/>
    </location>
    <ligand>
        <name>a divalent metal cation</name>
        <dbReference type="ChEBI" id="CHEBI:60240"/>
        <label>2</label>
    </ligand>
</feature>
<feature type="binding site" evidence="4">
    <location>
        <position position="94"/>
    </location>
    <ligand>
        <name>a divalent metal cation</name>
        <dbReference type="ChEBI" id="CHEBI:60240"/>
        <label>1</label>
    </ligand>
</feature>
<dbReference type="PROSITE" id="PS01091">
    <property type="entry name" value="TATD_3"/>
    <property type="match status" value="1"/>
</dbReference>
<dbReference type="InterPro" id="IPR015991">
    <property type="entry name" value="TatD/YcfH-like"/>
</dbReference>
<feature type="binding site" evidence="4">
    <location>
        <position position="204"/>
    </location>
    <ligand>
        <name>a divalent metal cation</name>
        <dbReference type="ChEBI" id="CHEBI:60240"/>
        <label>1</label>
    </ligand>
</feature>
<keyword evidence="6" id="KW-1185">Reference proteome</keyword>
<evidence type="ECO:0000256" key="3">
    <source>
        <dbReference type="ARBA" id="ARBA00022801"/>
    </source>
</evidence>
<name>A0A3P3QC65_9GAMM</name>
<reference evidence="5 6" key="1">
    <citation type="submission" date="2018-11" db="EMBL/GenBank/DDBJ databases">
        <title>Draft genome analysis of Rheinheimera mesophila isolated from an industrial waste site.</title>
        <authorList>
            <person name="Yu Q."/>
            <person name="Qi Y."/>
            <person name="Zhang H."/>
            <person name="Lu Y."/>
            <person name="Pu J."/>
        </authorList>
    </citation>
    <scope>NUCLEOTIDE SEQUENCE [LARGE SCALE GENOMIC DNA]</scope>
    <source>
        <strain evidence="5 6">IITR13</strain>
    </source>
</reference>
<comment type="similarity">
    <text evidence="1">Belongs to the metallo-dependent hydrolases superfamily. TatD-type hydrolase family.</text>
</comment>
<evidence type="ECO:0000313" key="5">
    <source>
        <dbReference type="EMBL" id="RRJ18797.1"/>
    </source>
</evidence>
<keyword evidence="5" id="KW-0540">Nuclease</keyword>
<proteinExistence type="inferred from homology"/>
<evidence type="ECO:0000313" key="6">
    <source>
        <dbReference type="Proteomes" id="UP000276260"/>
    </source>
</evidence>
<dbReference type="Proteomes" id="UP000276260">
    <property type="component" value="Unassembled WGS sequence"/>
</dbReference>
<dbReference type="PANTHER" id="PTHR46124:SF3">
    <property type="entry name" value="HYDROLASE"/>
    <property type="match status" value="1"/>
</dbReference>
<gene>
    <name evidence="5" type="ORF">EIK76_16385</name>
</gene>
<keyword evidence="2 4" id="KW-0479">Metal-binding</keyword>
<dbReference type="InterPro" id="IPR018228">
    <property type="entry name" value="DNase_TatD-rel_CS"/>
</dbReference>
<dbReference type="GO" id="GO:0005829">
    <property type="term" value="C:cytosol"/>
    <property type="evidence" value="ECO:0007669"/>
    <property type="project" value="TreeGrafter"/>
</dbReference>
<evidence type="ECO:0000256" key="4">
    <source>
        <dbReference type="PIRSR" id="PIRSR005902-1"/>
    </source>
</evidence>
<evidence type="ECO:0000256" key="2">
    <source>
        <dbReference type="ARBA" id="ARBA00022723"/>
    </source>
</evidence>
<dbReference type="GO" id="GO:0004527">
    <property type="term" value="F:exonuclease activity"/>
    <property type="evidence" value="ECO:0007669"/>
    <property type="project" value="UniProtKB-KW"/>
</dbReference>
<sequence>MPALFDIGVNLFSSQFYADRAEVIQRAKAENVQRLLLISSDLAETEQNSNYSHAQSGLYCTAGVHPHAAADVADNWIAQLVQLSRHHKVVAIGECGLDFNRDFSPRAQQIDVFEQQLQLAKQLNKAVYLHERDAFDTQLALLKQHHIGHGVAHCFTGDQQQMRSYLDLGLHIGITGWLCDERRHQQLLDAVQYLPLDRLLIETDAPYLLPRTLLAKPKNRRNEPMYLPEIVRYIAQITGHQPEQIQQICWQNSCEVFNLPQDCSHAD</sequence>
<dbReference type="Pfam" id="PF01026">
    <property type="entry name" value="TatD_DNase"/>
    <property type="match status" value="1"/>
</dbReference>
<dbReference type="SUPFAM" id="SSF51556">
    <property type="entry name" value="Metallo-dependent hydrolases"/>
    <property type="match status" value="1"/>
</dbReference>
<dbReference type="PANTHER" id="PTHR46124">
    <property type="entry name" value="D-AMINOACYL-TRNA DEACYLASE"/>
    <property type="match status" value="1"/>
</dbReference>
<dbReference type="OrthoDB" id="9810005at2"/>
<keyword evidence="3" id="KW-0378">Hydrolase</keyword>
<dbReference type="Gene3D" id="3.20.20.140">
    <property type="entry name" value="Metal-dependent hydrolases"/>
    <property type="match status" value="1"/>
</dbReference>